<gene>
    <name evidence="7" type="ORF">MTY_1864</name>
</gene>
<dbReference type="GO" id="GO:0046872">
    <property type="term" value="F:metal ion binding"/>
    <property type="evidence" value="ECO:0007669"/>
    <property type="project" value="UniProtKB-KW"/>
</dbReference>
<evidence type="ECO:0000259" key="6">
    <source>
        <dbReference type="PROSITE" id="PS51379"/>
    </source>
</evidence>
<organism evidence="7">
    <name type="scientific">Moorella thermoacetica Y72</name>
    <dbReference type="NCBI Taxonomy" id="1325331"/>
    <lineage>
        <taxon>Bacteria</taxon>
        <taxon>Bacillati</taxon>
        <taxon>Bacillota</taxon>
        <taxon>Clostridia</taxon>
        <taxon>Neomoorellales</taxon>
        <taxon>Neomoorellaceae</taxon>
        <taxon>Neomoorella</taxon>
    </lineage>
</organism>
<dbReference type="PANTHER" id="PTHR43255">
    <property type="entry name" value="IRON-SULFUR-BINDING OXIDOREDUCTASE FADF-RELATED-RELATED"/>
    <property type="match status" value="1"/>
</dbReference>
<protein>
    <submittedName>
        <fullName evidence="7">Heterodisulfide reductase, subunit C</fullName>
    </submittedName>
</protein>
<name>A0A0S6UGE2_NEOTH</name>
<dbReference type="GO" id="GO:0005886">
    <property type="term" value="C:plasma membrane"/>
    <property type="evidence" value="ECO:0007669"/>
    <property type="project" value="TreeGrafter"/>
</dbReference>
<dbReference type="Gene3D" id="1.10.1060.10">
    <property type="entry name" value="Alpha-helical ferredoxin"/>
    <property type="match status" value="1"/>
</dbReference>
<dbReference type="InterPro" id="IPR017900">
    <property type="entry name" value="4Fe4S_Fe_S_CS"/>
</dbReference>
<keyword evidence="1" id="KW-0004">4Fe-4S</keyword>
<keyword evidence="3" id="KW-0560">Oxidoreductase</keyword>
<dbReference type="PROSITE" id="PS51379">
    <property type="entry name" value="4FE4S_FER_2"/>
    <property type="match status" value="1"/>
</dbReference>
<dbReference type="Proteomes" id="UP000063718">
    <property type="component" value="Unassembled WGS sequence"/>
</dbReference>
<dbReference type="AlphaFoldDB" id="A0A0S6UGE2"/>
<dbReference type="InterPro" id="IPR009051">
    <property type="entry name" value="Helical_ferredxn"/>
</dbReference>
<dbReference type="SUPFAM" id="SSF46548">
    <property type="entry name" value="alpha-helical ferredoxin"/>
    <property type="match status" value="1"/>
</dbReference>
<dbReference type="InterPro" id="IPR051460">
    <property type="entry name" value="HdrC_iron-sulfur_subunit"/>
</dbReference>
<dbReference type="InterPro" id="IPR017896">
    <property type="entry name" value="4Fe4S_Fe-S-bd"/>
</dbReference>
<keyword evidence="5" id="KW-0411">Iron-sulfur</keyword>
<dbReference type="Pfam" id="PF13183">
    <property type="entry name" value="Fer4_8"/>
    <property type="match status" value="1"/>
</dbReference>
<evidence type="ECO:0000256" key="5">
    <source>
        <dbReference type="ARBA" id="ARBA00023014"/>
    </source>
</evidence>
<evidence type="ECO:0000256" key="2">
    <source>
        <dbReference type="ARBA" id="ARBA00022723"/>
    </source>
</evidence>
<dbReference type="GO" id="GO:0051539">
    <property type="term" value="F:4 iron, 4 sulfur cluster binding"/>
    <property type="evidence" value="ECO:0007669"/>
    <property type="project" value="UniProtKB-KW"/>
</dbReference>
<keyword evidence="4" id="KW-0408">Iron</keyword>
<evidence type="ECO:0000313" key="7">
    <source>
        <dbReference type="EMBL" id="GAF26524.1"/>
    </source>
</evidence>
<feature type="domain" description="4Fe-4S ferredoxin-type" evidence="6">
    <location>
        <begin position="25"/>
        <end position="55"/>
    </location>
</feature>
<accession>A0A0S6UGE2</accession>
<dbReference type="EMBL" id="DF238840">
    <property type="protein sequence ID" value="GAF26524.1"/>
    <property type="molecule type" value="Genomic_DNA"/>
</dbReference>
<dbReference type="PROSITE" id="PS00198">
    <property type="entry name" value="4FE4S_FER_1"/>
    <property type="match status" value="1"/>
</dbReference>
<proteinExistence type="predicted"/>
<sequence length="193" mass="21757">MRSMERVELAGSLRRNQALKSQVEAESGVVLSDCYQCGKCSAGCPVAAWMDYTPRQVIRLLQLGLVEEALKSHTPWLCACCQACYTRCPREVNLPRLMEVVRQEARRRGLINEKKVDIFERAFLGTVERYGRAHEMGLIVQYNLQSGQPFKDAMLAPPLLLKGKISPFPMKIKDVAGIKNIFTRVRARGGDRS</sequence>
<evidence type="ECO:0000256" key="4">
    <source>
        <dbReference type="ARBA" id="ARBA00023004"/>
    </source>
</evidence>
<evidence type="ECO:0000256" key="3">
    <source>
        <dbReference type="ARBA" id="ARBA00023002"/>
    </source>
</evidence>
<keyword evidence="2" id="KW-0479">Metal-binding</keyword>
<dbReference type="PANTHER" id="PTHR43255:SF1">
    <property type="entry name" value="IRON-SULFUR-BINDING OXIDOREDUCTASE FADF-RELATED"/>
    <property type="match status" value="1"/>
</dbReference>
<evidence type="ECO:0000256" key="1">
    <source>
        <dbReference type="ARBA" id="ARBA00022485"/>
    </source>
</evidence>
<reference evidence="7" key="1">
    <citation type="journal article" date="2014" name="Gene">
        <title>Genome-guided analysis of transformation efficiency and carbon dioxide assimilation by Moorella thermoacetica Y72.</title>
        <authorList>
            <person name="Tsukahara K."/>
            <person name="Kita A."/>
            <person name="Nakashimada Y."/>
            <person name="Hoshino T."/>
            <person name="Murakami K."/>
        </authorList>
    </citation>
    <scope>NUCLEOTIDE SEQUENCE [LARGE SCALE GENOMIC DNA]</scope>
    <source>
        <strain evidence="7">Y72</strain>
    </source>
</reference>
<dbReference type="GO" id="GO:0016491">
    <property type="term" value="F:oxidoreductase activity"/>
    <property type="evidence" value="ECO:0007669"/>
    <property type="project" value="UniProtKB-KW"/>
</dbReference>